<dbReference type="KEGG" id="shv:AAT16_02945"/>
<gene>
    <name evidence="10" type="ORF">AAT16_02945</name>
    <name evidence="11" type="ORF">SAMN05216235_1934</name>
</gene>
<name>A0A0F7HKL8_9STAP</name>
<evidence type="ECO:0000256" key="1">
    <source>
        <dbReference type="ARBA" id="ARBA00012513"/>
    </source>
</evidence>
<dbReference type="InterPro" id="IPR011009">
    <property type="entry name" value="Kinase-like_dom_sf"/>
</dbReference>
<sequence>MILDNWQHEKYSVVKHITNGGTSKIFLTELKDGTRAILKVAKDPVFINNKQLDNEASLLKKLNHPAIPTLIDYLNVDEYKAIVMTLMEGRNLKHIIDVKDYQYNWQETLYIGKQLAGIIKYFHRQEPQVVIRDIKPSNVVIDKKLTVKLVDFGTSSDDTNIIHNKAFGTVGFAAPEQFENGVVDKRSDIFALGATLYYVISNGGNIYTQSSLFEETDAPRKLKEFIYRCTKSSMDQRYQTIDEVISELEKINETTWEKIIRYFNSKS</sequence>
<keyword evidence="2 11" id="KW-0723">Serine/threonine-protein kinase</keyword>
<evidence type="ECO:0000256" key="5">
    <source>
        <dbReference type="ARBA" id="ARBA00022777"/>
    </source>
</evidence>
<keyword evidence="5 11" id="KW-0418">Kinase</keyword>
<evidence type="ECO:0000256" key="8">
    <source>
        <dbReference type="ARBA" id="ARBA00048679"/>
    </source>
</evidence>
<evidence type="ECO:0000313" key="13">
    <source>
        <dbReference type="Proteomes" id="UP000183090"/>
    </source>
</evidence>
<dbReference type="Gene3D" id="1.10.510.10">
    <property type="entry name" value="Transferase(Phosphotransferase) domain 1"/>
    <property type="match status" value="1"/>
</dbReference>
<accession>A0A0F7HKL8</accession>
<dbReference type="CDD" id="cd14014">
    <property type="entry name" value="STKc_PknB_like"/>
    <property type="match status" value="1"/>
</dbReference>
<dbReference type="GO" id="GO:0004674">
    <property type="term" value="F:protein serine/threonine kinase activity"/>
    <property type="evidence" value="ECO:0007669"/>
    <property type="project" value="UniProtKB-KW"/>
</dbReference>
<proteinExistence type="predicted"/>
<evidence type="ECO:0000313" key="11">
    <source>
        <dbReference type="EMBL" id="SFK83156.1"/>
    </source>
</evidence>
<keyword evidence="4" id="KW-0547">Nucleotide-binding</keyword>
<keyword evidence="3" id="KW-0808">Transferase</keyword>
<evidence type="ECO:0000256" key="2">
    <source>
        <dbReference type="ARBA" id="ARBA00022527"/>
    </source>
</evidence>
<dbReference type="PANTHER" id="PTHR24363">
    <property type="entry name" value="SERINE/THREONINE PROTEIN KINASE"/>
    <property type="match status" value="1"/>
</dbReference>
<evidence type="ECO:0000256" key="7">
    <source>
        <dbReference type="ARBA" id="ARBA00047899"/>
    </source>
</evidence>
<dbReference type="EC" id="2.7.11.1" evidence="1"/>
<dbReference type="InterPro" id="IPR000719">
    <property type="entry name" value="Prot_kinase_dom"/>
</dbReference>
<protein>
    <recommendedName>
        <fullName evidence="1">non-specific serine/threonine protein kinase</fullName>
        <ecNumber evidence="1">2.7.11.1</ecNumber>
    </recommendedName>
</protein>
<comment type="catalytic activity">
    <reaction evidence="7">
        <text>L-threonyl-[protein] + ATP = O-phospho-L-threonyl-[protein] + ADP + H(+)</text>
        <dbReference type="Rhea" id="RHEA:46608"/>
        <dbReference type="Rhea" id="RHEA-COMP:11060"/>
        <dbReference type="Rhea" id="RHEA-COMP:11605"/>
        <dbReference type="ChEBI" id="CHEBI:15378"/>
        <dbReference type="ChEBI" id="CHEBI:30013"/>
        <dbReference type="ChEBI" id="CHEBI:30616"/>
        <dbReference type="ChEBI" id="CHEBI:61977"/>
        <dbReference type="ChEBI" id="CHEBI:456216"/>
        <dbReference type="EC" id="2.7.11.1"/>
    </reaction>
</comment>
<dbReference type="EMBL" id="FOTB01000004">
    <property type="protein sequence ID" value="SFK83156.1"/>
    <property type="molecule type" value="Genomic_DNA"/>
</dbReference>
<evidence type="ECO:0000256" key="3">
    <source>
        <dbReference type="ARBA" id="ARBA00022679"/>
    </source>
</evidence>
<keyword evidence="12" id="KW-1185">Reference proteome</keyword>
<feature type="domain" description="Protein kinase" evidence="9">
    <location>
        <begin position="11"/>
        <end position="267"/>
    </location>
</feature>
<reference evidence="10 12" key="1">
    <citation type="journal article" date="2015" name="Int. J. Syst. Evol. Microbiol.">
        <title>Complete genome sequence of Salinicoccus halodurans H3B36, isolated from the Qaidam Basin in China.</title>
        <authorList>
            <person name="Jiang K."/>
            <person name="Xue Y."/>
            <person name="Ma Y."/>
        </authorList>
    </citation>
    <scope>NUCLEOTIDE SEQUENCE [LARGE SCALE GENOMIC DNA]</scope>
    <source>
        <strain evidence="10 12">H3B36</strain>
    </source>
</reference>
<evidence type="ECO:0000256" key="4">
    <source>
        <dbReference type="ARBA" id="ARBA00022741"/>
    </source>
</evidence>
<comment type="catalytic activity">
    <reaction evidence="8">
        <text>L-seryl-[protein] + ATP = O-phospho-L-seryl-[protein] + ADP + H(+)</text>
        <dbReference type="Rhea" id="RHEA:17989"/>
        <dbReference type="Rhea" id="RHEA-COMP:9863"/>
        <dbReference type="Rhea" id="RHEA-COMP:11604"/>
        <dbReference type="ChEBI" id="CHEBI:15378"/>
        <dbReference type="ChEBI" id="CHEBI:29999"/>
        <dbReference type="ChEBI" id="CHEBI:30616"/>
        <dbReference type="ChEBI" id="CHEBI:83421"/>
        <dbReference type="ChEBI" id="CHEBI:456216"/>
        <dbReference type="EC" id="2.7.11.1"/>
    </reaction>
</comment>
<dbReference type="EMBL" id="CP011366">
    <property type="protein sequence ID" value="AKG73263.1"/>
    <property type="molecule type" value="Genomic_DNA"/>
</dbReference>
<evidence type="ECO:0000313" key="10">
    <source>
        <dbReference type="EMBL" id="AKG73263.1"/>
    </source>
</evidence>
<dbReference type="SMART" id="SM00220">
    <property type="entry name" value="S_TKc"/>
    <property type="match status" value="1"/>
</dbReference>
<dbReference type="SUPFAM" id="SSF56112">
    <property type="entry name" value="Protein kinase-like (PK-like)"/>
    <property type="match status" value="1"/>
</dbReference>
<evidence type="ECO:0000313" key="12">
    <source>
        <dbReference type="Proteomes" id="UP000034029"/>
    </source>
</evidence>
<evidence type="ECO:0000259" key="9">
    <source>
        <dbReference type="PROSITE" id="PS50011"/>
    </source>
</evidence>
<dbReference type="OrthoDB" id="9788659at2"/>
<dbReference type="PROSITE" id="PS50011">
    <property type="entry name" value="PROTEIN_KINASE_DOM"/>
    <property type="match status" value="1"/>
</dbReference>
<dbReference type="Proteomes" id="UP000183090">
    <property type="component" value="Unassembled WGS sequence"/>
</dbReference>
<evidence type="ECO:0000256" key="6">
    <source>
        <dbReference type="ARBA" id="ARBA00022840"/>
    </source>
</evidence>
<dbReference type="Proteomes" id="UP000034029">
    <property type="component" value="Chromosome"/>
</dbReference>
<dbReference type="PANTHER" id="PTHR24363:SF0">
    <property type="entry name" value="SERINE_THREONINE KINASE LIKE DOMAIN CONTAINING 1"/>
    <property type="match status" value="1"/>
</dbReference>
<reference evidence="11 13" key="3">
    <citation type="submission" date="2016-10" db="EMBL/GenBank/DDBJ databases">
        <authorList>
            <person name="Varghese N."/>
            <person name="Submissions S."/>
        </authorList>
    </citation>
    <scope>NUCLEOTIDE SEQUENCE [LARGE SCALE GENOMIC DNA]</scope>
    <source>
        <strain evidence="11 13">CGMCC 1.6501</strain>
    </source>
</reference>
<organism evidence="11 13">
    <name type="scientific">Salinicoccus halodurans</name>
    <dbReference type="NCBI Taxonomy" id="407035"/>
    <lineage>
        <taxon>Bacteria</taxon>
        <taxon>Bacillati</taxon>
        <taxon>Bacillota</taxon>
        <taxon>Bacilli</taxon>
        <taxon>Bacillales</taxon>
        <taxon>Staphylococcaceae</taxon>
        <taxon>Salinicoccus</taxon>
    </lineage>
</organism>
<reference evidence="12" key="2">
    <citation type="submission" date="2015-04" db="EMBL/GenBank/DDBJ databases">
        <title>Complete genome sequence of Salinicoccus halodurans strain H3B36, isolated from the Qaidam basin of China.</title>
        <authorList>
            <person name="Ma Y."/>
            <person name="Jiang K."/>
            <person name="Xue Y."/>
        </authorList>
    </citation>
    <scope>NUCLEOTIDE SEQUENCE [LARGE SCALE GENOMIC DNA]</scope>
    <source>
        <strain evidence="12">H3B36</strain>
    </source>
</reference>
<keyword evidence="6" id="KW-0067">ATP-binding</keyword>
<dbReference type="GO" id="GO:0005524">
    <property type="term" value="F:ATP binding"/>
    <property type="evidence" value="ECO:0007669"/>
    <property type="project" value="UniProtKB-KW"/>
</dbReference>
<dbReference type="RefSeq" id="WP_046789454.1">
    <property type="nucleotide sequence ID" value="NZ_CP011366.1"/>
</dbReference>
<dbReference type="AlphaFoldDB" id="A0A0F7HKL8"/>
<dbReference type="Pfam" id="PF00069">
    <property type="entry name" value="Pkinase"/>
    <property type="match status" value="1"/>
</dbReference>